<evidence type="ECO:0000313" key="2">
    <source>
        <dbReference type="Proteomes" id="UP001141253"/>
    </source>
</evidence>
<evidence type="ECO:0000313" key="1">
    <source>
        <dbReference type="EMBL" id="KAJ6375994.1"/>
    </source>
</evidence>
<accession>A0ABQ9B7N0</accession>
<name>A0ABQ9B7N0_9ROSI</name>
<dbReference type="Proteomes" id="UP001141253">
    <property type="component" value="Chromosome 12"/>
</dbReference>
<reference evidence="1" key="2">
    <citation type="journal article" date="2023" name="Int. J. Mol. Sci.">
        <title>De Novo Assembly and Annotation of 11 Diverse Shrub Willow (Salix) Genomes Reveals Novel Gene Organization in Sex-Linked Regions.</title>
        <authorList>
            <person name="Hyden B."/>
            <person name="Feng K."/>
            <person name="Yates T.B."/>
            <person name="Jawdy S."/>
            <person name="Cereghino C."/>
            <person name="Smart L.B."/>
            <person name="Muchero W."/>
        </authorList>
    </citation>
    <scope>NUCLEOTIDE SEQUENCE</scope>
    <source>
        <tissue evidence="1">Shoot tip</tissue>
    </source>
</reference>
<comment type="caution">
    <text evidence="1">The sequence shown here is derived from an EMBL/GenBank/DDBJ whole genome shotgun (WGS) entry which is preliminary data.</text>
</comment>
<protein>
    <submittedName>
        <fullName evidence="1">Uncharacterized protein</fullName>
    </submittedName>
</protein>
<dbReference type="EMBL" id="JAPFFI010000010">
    <property type="protein sequence ID" value="KAJ6375994.1"/>
    <property type="molecule type" value="Genomic_DNA"/>
</dbReference>
<gene>
    <name evidence="1" type="ORF">OIU77_000879</name>
</gene>
<sequence>MAAVERACRSGFKLHFEVGQTEEELLFSWSCRPGELDDLRTPSDTSAIIESPKPTGIAFNHPGSDSAARDVLLAGFGLMARLFPVTFEKALLPPLFSSFNSFSIVPALGSASAFWRLRTNFSLDLSPSPSLGSDGGLYSAAKPFSSKKSLAKFIDL</sequence>
<reference evidence="1" key="1">
    <citation type="submission" date="2022-10" db="EMBL/GenBank/DDBJ databases">
        <authorList>
            <person name="Hyden B.L."/>
            <person name="Feng K."/>
            <person name="Yates T."/>
            <person name="Jawdy S."/>
            <person name="Smart L.B."/>
            <person name="Muchero W."/>
        </authorList>
    </citation>
    <scope>NUCLEOTIDE SEQUENCE</scope>
    <source>
        <tissue evidence="1">Shoot tip</tissue>
    </source>
</reference>
<proteinExistence type="predicted"/>
<organism evidence="1 2">
    <name type="scientific">Salix suchowensis</name>
    <dbReference type="NCBI Taxonomy" id="1278906"/>
    <lineage>
        <taxon>Eukaryota</taxon>
        <taxon>Viridiplantae</taxon>
        <taxon>Streptophyta</taxon>
        <taxon>Embryophyta</taxon>
        <taxon>Tracheophyta</taxon>
        <taxon>Spermatophyta</taxon>
        <taxon>Magnoliopsida</taxon>
        <taxon>eudicotyledons</taxon>
        <taxon>Gunneridae</taxon>
        <taxon>Pentapetalae</taxon>
        <taxon>rosids</taxon>
        <taxon>fabids</taxon>
        <taxon>Malpighiales</taxon>
        <taxon>Salicaceae</taxon>
        <taxon>Saliceae</taxon>
        <taxon>Salix</taxon>
    </lineage>
</organism>
<keyword evidence="2" id="KW-1185">Reference proteome</keyword>